<keyword evidence="4" id="KW-1185">Reference proteome</keyword>
<sequence length="206" mass="21983">MSQISPPLSCKPVEEGFLEGKMLIAMPQIGDDRFERTVIYLCVHNPEGAMGIVVNKAAPNITLPDLLDKLAIPVPSESPLRVPGTTNCPVLVGGPVEAGRGFVLHTQDYFSEDSTLPVDEDVGLTASLDILRAIARGRGPSRALLALGYAGWAPGQLEAEIQANGWLHCDPDPELLFGINLDRKYYSALSKIGIDLSLLSGEAGHA</sequence>
<comment type="similarity">
    <text evidence="1 2">Belongs to the UPF0301 (AlgH) family.</text>
</comment>
<evidence type="ECO:0000256" key="1">
    <source>
        <dbReference type="ARBA" id="ARBA00009600"/>
    </source>
</evidence>
<accession>A0A6N6VG60</accession>
<reference evidence="3 4" key="1">
    <citation type="submission" date="2019-09" db="EMBL/GenBank/DDBJ databases">
        <title>Parvibaculum sedimenti sp. nov., isolated from sediment.</title>
        <authorList>
            <person name="Wang Y."/>
        </authorList>
    </citation>
    <scope>NUCLEOTIDE SEQUENCE [LARGE SCALE GENOMIC DNA]</scope>
    <source>
        <strain evidence="3 4">HXT-9</strain>
    </source>
</reference>
<name>A0A6N6VG60_9HYPH</name>
<gene>
    <name evidence="3" type="ORF">F2P47_10185</name>
</gene>
<evidence type="ECO:0000313" key="4">
    <source>
        <dbReference type="Proteomes" id="UP000468901"/>
    </source>
</evidence>
<dbReference type="NCBIfam" id="NF001268">
    <property type="entry name" value="PRK00228.1-4"/>
    <property type="match status" value="1"/>
</dbReference>
<protein>
    <recommendedName>
        <fullName evidence="2">UPF0301 protein F2P47_10185</fullName>
    </recommendedName>
</protein>
<comment type="caution">
    <text evidence="3">The sequence shown here is derived from an EMBL/GenBank/DDBJ whole genome shotgun (WGS) entry which is preliminary data.</text>
</comment>
<evidence type="ECO:0000313" key="3">
    <source>
        <dbReference type="EMBL" id="KAB7739873.1"/>
    </source>
</evidence>
<dbReference type="EMBL" id="WESC01000008">
    <property type="protein sequence ID" value="KAB7739873.1"/>
    <property type="molecule type" value="Genomic_DNA"/>
</dbReference>
<dbReference type="GO" id="GO:0005829">
    <property type="term" value="C:cytosol"/>
    <property type="evidence" value="ECO:0007669"/>
    <property type="project" value="TreeGrafter"/>
</dbReference>
<proteinExistence type="inferred from homology"/>
<dbReference type="InterPro" id="IPR003774">
    <property type="entry name" value="AlgH-like"/>
</dbReference>
<dbReference type="AlphaFoldDB" id="A0A6N6VG60"/>
<dbReference type="Proteomes" id="UP000468901">
    <property type="component" value="Unassembled WGS sequence"/>
</dbReference>
<dbReference type="HAMAP" id="MF_00758">
    <property type="entry name" value="UPF0301"/>
    <property type="match status" value="1"/>
</dbReference>
<dbReference type="Pfam" id="PF02622">
    <property type="entry name" value="DUF179"/>
    <property type="match status" value="1"/>
</dbReference>
<dbReference type="PANTHER" id="PTHR30327">
    <property type="entry name" value="UNCHARACTERIZED PROTEIN YQGE"/>
    <property type="match status" value="1"/>
</dbReference>
<dbReference type="Gene3D" id="3.40.1740.10">
    <property type="entry name" value="VC0467-like"/>
    <property type="match status" value="1"/>
</dbReference>
<dbReference type="RefSeq" id="WP_152216253.1">
    <property type="nucleotide sequence ID" value="NZ_JBAQYD010000364.1"/>
</dbReference>
<dbReference type="SUPFAM" id="SSF143456">
    <property type="entry name" value="VC0467-like"/>
    <property type="match status" value="1"/>
</dbReference>
<evidence type="ECO:0000256" key="2">
    <source>
        <dbReference type="HAMAP-Rule" id="MF_00758"/>
    </source>
</evidence>
<dbReference type="PANTHER" id="PTHR30327:SF1">
    <property type="entry name" value="UPF0301 PROTEIN YQGE"/>
    <property type="match status" value="1"/>
</dbReference>
<organism evidence="3 4">
    <name type="scientific">Parvibaculum sedimenti</name>
    <dbReference type="NCBI Taxonomy" id="2608632"/>
    <lineage>
        <taxon>Bacteria</taxon>
        <taxon>Pseudomonadati</taxon>
        <taxon>Pseudomonadota</taxon>
        <taxon>Alphaproteobacteria</taxon>
        <taxon>Hyphomicrobiales</taxon>
        <taxon>Parvibaculaceae</taxon>
        <taxon>Parvibaculum</taxon>
    </lineage>
</organism>